<feature type="domain" description="Trimeric autotransporter adhesin YadA-like head" evidence="1">
    <location>
        <begin position="89"/>
        <end position="112"/>
    </location>
</feature>
<dbReference type="SUPFAM" id="SSF54523">
    <property type="entry name" value="Pili subunits"/>
    <property type="match status" value="1"/>
</dbReference>
<dbReference type="EMBL" id="LS483429">
    <property type="protein sequence ID" value="SQH37963.1"/>
    <property type="molecule type" value="Genomic_DNA"/>
</dbReference>
<gene>
    <name evidence="2" type="primary">caaA3_3</name>
    <name evidence="2" type="ORF">NCTC8502_01670</name>
</gene>
<protein>
    <submittedName>
        <fullName evidence="2">Trimeric autotransporter adhesin</fullName>
    </submittedName>
</protein>
<dbReference type="Pfam" id="PF05658">
    <property type="entry name" value="YadA_head"/>
    <property type="match status" value="1"/>
</dbReference>
<dbReference type="Proteomes" id="UP000249400">
    <property type="component" value="Chromosome 1"/>
</dbReference>
<name>A0ABY1VVS5_HAEAE</name>
<reference evidence="2 3" key="1">
    <citation type="submission" date="2018-06" db="EMBL/GenBank/DDBJ databases">
        <authorList>
            <consortium name="Pathogen Informatics"/>
            <person name="Doyle S."/>
        </authorList>
    </citation>
    <scope>NUCLEOTIDE SEQUENCE [LARGE SCALE GENOMIC DNA]</scope>
    <source>
        <strain evidence="2 3">NCTC8502</strain>
    </source>
</reference>
<dbReference type="Gene3D" id="2.150.10.10">
    <property type="entry name" value="Serralysin-like metalloprotease, C-terminal"/>
    <property type="match status" value="1"/>
</dbReference>
<evidence type="ECO:0000313" key="2">
    <source>
        <dbReference type="EMBL" id="SQH37963.1"/>
    </source>
</evidence>
<dbReference type="InterPro" id="IPR011049">
    <property type="entry name" value="Serralysin-like_metalloprot_C"/>
</dbReference>
<dbReference type="RefSeq" id="WP_006995980.1">
    <property type="nucleotide sequence ID" value="NZ_CP082857.1"/>
</dbReference>
<evidence type="ECO:0000313" key="3">
    <source>
        <dbReference type="Proteomes" id="UP000249400"/>
    </source>
</evidence>
<keyword evidence="3" id="KW-1185">Reference proteome</keyword>
<dbReference type="SUPFAM" id="SSF101967">
    <property type="entry name" value="Adhesin YadA, collagen-binding domain"/>
    <property type="match status" value="1"/>
</dbReference>
<dbReference type="Gene3D" id="3.30.1300.30">
    <property type="entry name" value="GSPII I/J protein-like"/>
    <property type="match status" value="1"/>
</dbReference>
<dbReference type="InterPro" id="IPR008640">
    <property type="entry name" value="Adhesin_Head_dom"/>
</dbReference>
<accession>A0ABY1VVS5</accession>
<evidence type="ECO:0000259" key="1">
    <source>
        <dbReference type="Pfam" id="PF05658"/>
    </source>
</evidence>
<dbReference type="InterPro" id="IPR045584">
    <property type="entry name" value="Pilin-like"/>
</dbReference>
<organism evidence="2 3">
    <name type="scientific">Haemophilus aegyptius</name>
    <dbReference type="NCBI Taxonomy" id="197575"/>
    <lineage>
        <taxon>Bacteria</taxon>
        <taxon>Pseudomonadati</taxon>
        <taxon>Pseudomonadota</taxon>
        <taxon>Gammaproteobacteria</taxon>
        <taxon>Pasteurellales</taxon>
        <taxon>Pasteurellaceae</taxon>
        <taxon>Haemophilus</taxon>
    </lineage>
</organism>
<proteinExistence type="predicted"/>
<sequence length="227" mass="24360">MLISSQAFAASDNSISTNYGIKEFGAYSLIIGNLKNNTINSKKAEDFRTYKDGIYNTVLGVSNKVEGSYNIAIGYESEAKNETGTNEVENAIALGNKAKAKYNNSIAVGYSSETTRENEVSFGREGTERYVANVKTTEKDTDAVNKKQMEDGDAKTLADANQYTDLKLGTLQTQMNNFQSGFNELNGKLGKLDSKLERGLAAANALFGLVLPQVVGKASFSAAVGGL</sequence>